<accession>A0A6N7Q575</accession>
<feature type="domain" description="HNH nuclease" evidence="1">
    <location>
        <begin position="68"/>
        <end position="114"/>
    </location>
</feature>
<dbReference type="EMBL" id="WJIE01000021">
    <property type="protein sequence ID" value="MRG97835.1"/>
    <property type="molecule type" value="Genomic_DNA"/>
</dbReference>
<dbReference type="InterPro" id="IPR003615">
    <property type="entry name" value="HNH_nuc"/>
</dbReference>
<dbReference type="InterPro" id="IPR052892">
    <property type="entry name" value="NA-targeting_endonuclease"/>
</dbReference>
<sequence length="188" mass="20655">MPPPEPGAPRRTVSDLLRWSYANLAMAHAALVEGATRYAPRHYAIRSKIHAGLRDGTMSIGPLADDERLKLVLPIACCYCGARENLTTDHLIATSRGGPDAGDNLVWACRSCNSAKGARDALAWLERRGEFPPLLLLRRYLKLAFQLCAPLGALEQAPEEAPQLPIELARVPQKYPAPSELRLWVTPL</sequence>
<dbReference type="GO" id="GO:0003676">
    <property type="term" value="F:nucleic acid binding"/>
    <property type="evidence" value="ECO:0007669"/>
    <property type="project" value="InterPro"/>
</dbReference>
<dbReference type="PANTHER" id="PTHR33877">
    <property type="entry name" value="SLL1193 PROTEIN"/>
    <property type="match status" value="1"/>
</dbReference>
<evidence type="ECO:0000259" key="1">
    <source>
        <dbReference type="SMART" id="SM00507"/>
    </source>
</evidence>
<dbReference type="GO" id="GO:0004519">
    <property type="term" value="F:endonuclease activity"/>
    <property type="evidence" value="ECO:0007669"/>
    <property type="project" value="InterPro"/>
</dbReference>
<dbReference type="Gene3D" id="1.10.30.50">
    <property type="match status" value="1"/>
</dbReference>
<name>A0A6N7Q575_9BACT</name>
<reference evidence="2 3" key="1">
    <citation type="submission" date="2019-10" db="EMBL/GenBank/DDBJ databases">
        <title>A soil myxobacterium in the family Polyangiaceae.</title>
        <authorList>
            <person name="Li Y."/>
            <person name="Wang J."/>
        </authorList>
    </citation>
    <scope>NUCLEOTIDE SEQUENCE [LARGE SCALE GENOMIC DNA]</scope>
    <source>
        <strain evidence="2 3">DSM 14734</strain>
    </source>
</reference>
<protein>
    <recommendedName>
        <fullName evidence="1">HNH nuclease domain-containing protein</fullName>
    </recommendedName>
</protein>
<keyword evidence="3" id="KW-1185">Reference proteome</keyword>
<dbReference type="OrthoDB" id="9802901at2"/>
<dbReference type="GO" id="GO:0008270">
    <property type="term" value="F:zinc ion binding"/>
    <property type="evidence" value="ECO:0007669"/>
    <property type="project" value="InterPro"/>
</dbReference>
<dbReference type="AlphaFoldDB" id="A0A6N7Q575"/>
<organism evidence="2 3">
    <name type="scientific">Polyangium spumosum</name>
    <dbReference type="NCBI Taxonomy" id="889282"/>
    <lineage>
        <taxon>Bacteria</taxon>
        <taxon>Pseudomonadati</taxon>
        <taxon>Myxococcota</taxon>
        <taxon>Polyangia</taxon>
        <taxon>Polyangiales</taxon>
        <taxon>Polyangiaceae</taxon>
        <taxon>Polyangium</taxon>
    </lineage>
</organism>
<dbReference type="SMART" id="SM00507">
    <property type="entry name" value="HNHc"/>
    <property type="match status" value="1"/>
</dbReference>
<proteinExistence type="predicted"/>
<dbReference type="Proteomes" id="UP000440224">
    <property type="component" value="Unassembled WGS sequence"/>
</dbReference>
<dbReference type="InterPro" id="IPR002711">
    <property type="entry name" value="HNH"/>
</dbReference>
<dbReference type="PANTHER" id="PTHR33877:SF2">
    <property type="entry name" value="OS07G0170200 PROTEIN"/>
    <property type="match status" value="1"/>
</dbReference>
<dbReference type="CDD" id="cd00085">
    <property type="entry name" value="HNHc"/>
    <property type="match status" value="1"/>
</dbReference>
<evidence type="ECO:0000313" key="2">
    <source>
        <dbReference type="EMBL" id="MRG97835.1"/>
    </source>
</evidence>
<gene>
    <name evidence="2" type="ORF">GF068_38835</name>
</gene>
<dbReference type="Pfam" id="PF01844">
    <property type="entry name" value="HNH"/>
    <property type="match status" value="1"/>
</dbReference>
<comment type="caution">
    <text evidence="2">The sequence shown here is derived from an EMBL/GenBank/DDBJ whole genome shotgun (WGS) entry which is preliminary data.</text>
</comment>
<evidence type="ECO:0000313" key="3">
    <source>
        <dbReference type="Proteomes" id="UP000440224"/>
    </source>
</evidence>